<dbReference type="PANTHER" id="PTHR33270">
    <property type="entry name" value="BNAC05G50380D PROTEIN"/>
    <property type="match status" value="1"/>
</dbReference>
<keyword evidence="4" id="KW-1185">Reference proteome</keyword>
<organism evidence="3 4">
    <name type="scientific">Coffea canephora</name>
    <name type="common">Robusta coffee</name>
    <dbReference type="NCBI Taxonomy" id="49390"/>
    <lineage>
        <taxon>Eukaryota</taxon>
        <taxon>Viridiplantae</taxon>
        <taxon>Streptophyta</taxon>
        <taxon>Embryophyta</taxon>
        <taxon>Tracheophyta</taxon>
        <taxon>Spermatophyta</taxon>
        <taxon>Magnoliopsida</taxon>
        <taxon>eudicotyledons</taxon>
        <taxon>Gunneridae</taxon>
        <taxon>Pentapetalae</taxon>
        <taxon>asterids</taxon>
        <taxon>lamiids</taxon>
        <taxon>Gentianales</taxon>
        <taxon>Rubiaceae</taxon>
        <taxon>Ixoroideae</taxon>
        <taxon>Gardenieae complex</taxon>
        <taxon>Bertiereae - Coffeeae clade</taxon>
        <taxon>Coffeeae</taxon>
        <taxon>Coffea</taxon>
    </lineage>
</organism>
<name>A0A068UNJ0_COFCA</name>
<reference evidence="4" key="1">
    <citation type="journal article" date="2014" name="Science">
        <title>The coffee genome provides insight into the convergent evolution of caffeine biosynthesis.</title>
        <authorList>
            <person name="Denoeud F."/>
            <person name="Carretero-Paulet L."/>
            <person name="Dereeper A."/>
            <person name="Droc G."/>
            <person name="Guyot R."/>
            <person name="Pietrella M."/>
            <person name="Zheng C."/>
            <person name="Alberti A."/>
            <person name="Anthony F."/>
            <person name="Aprea G."/>
            <person name="Aury J.M."/>
            <person name="Bento P."/>
            <person name="Bernard M."/>
            <person name="Bocs S."/>
            <person name="Campa C."/>
            <person name="Cenci A."/>
            <person name="Combes M.C."/>
            <person name="Crouzillat D."/>
            <person name="Da Silva C."/>
            <person name="Daddiego L."/>
            <person name="De Bellis F."/>
            <person name="Dussert S."/>
            <person name="Garsmeur O."/>
            <person name="Gayraud T."/>
            <person name="Guignon V."/>
            <person name="Jahn K."/>
            <person name="Jamilloux V."/>
            <person name="Joet T."/>
            <person name="Labadie K."/>
            <person name="Lan T."/>
            <person name="Leclercq J."/>
            <person name="Lepelley M."/>
            <person name="Leroy T."/>
            <person name="Li L.T."/>
            <person name="Librado P."/>
            <person name="Lopez L."/>
            <person name="Munoz A."/>
            <person name="Noel B."/>
            <person name="Pallavicini A."/>
            <person name="Perrotta G."/>
            <person name="Poncet V."/>
            <person name="Pot D."/>
            <person name="Priyono X."/>
            <person name="Rigoreau M."/>
            <person name="Rouard M."/>
            <person name="Rozas J."/>
            <person name="Tranchant-Dubreuil C."/>
            <person name="VanBuren R."/>
            <person name="Zhang Q."/>
            <person name="Andrade A.C."/>
            <person name="Argout X."/>
            <person name="Bertrand B."/>
            <person name="de Kochko A."/>
            <person name="Graziosi G."/>
            <person name="Henry R.J."/>
            <person name="Jayarama X."/>
            <person name="Ming R."/>
            <person name="Nagai C."/>
            <person name="Rounsley S."/>
            <person name="Sankoff D."/>
            <person name="Giuliano G."/>
            <person name="Albert V.A."/>
            <person name="Wincker P."/>
            <person name="Lashermes P."/>
        </authorList>
    </citation>
    <scope>NUCLEOTIDE SEQUENCE [LARGE SCALE GENOMIC DNA]</scope>
    <source>
        <strain evidence="4">cv. DH200-94</strain>
    </source>
</reference>
<feature type="region of interest" description="Disordered" evidence="1">
    <location>
        <begin position="1"/>
        <end position="26"/>
    </location>
</feature>
<proteinExistence type="predicted"/>
<dbReference type="OrthoDB" id="651546at2759"/>
<protein>
    <recommendedName>
        <fullName evidence="2">DUF7054 domain-containing protein</fullName>
    </recommendedName>
</protein>
<gene>
    <name evidence="3" type="ORF">GSCOC_T00030352001</name>
</gene>
<accession>A0A068UNJ0</accession>
<dbReference type="PANTHER" id="PTHR33270:SF7">
    <property type="entry name" value="SNRNP25 UBIQUITIN-LIKE DOMAIN-CONTAINING PROTEIN"/>
    <property type="match status" value="1"/>
</dbReference>
<evidence type="ECO:0000313" key="4">
    <source>
        <dbReference type="Proteomes" id="UP000295252"/>
    </source>
</evidence>
<dbReference type="InterPro" id="IPR040358">
    <property type="entry name" value="At4g22758-like"/>
</dbReference>
<dbReference type="EMBL" id="HG739125">
    <property type="protein sequence ID" value="CDP09872.1"/>
    <property type="molecule type" value="Genomic_DNA"/>
</dbReference>
<dbReference type="InterPro" id="IPR055482">
    <property type="entry name" value="DUF7054"/>
</dbReference>
<evidence type="ECO:0000259" key="2">
    <source>
        <dbReference type="Pfam" id="PF23156"/>
    </source>
</evidence>
<evidence type="ECO:0000256" key="1">
    <source>
        <dbReference type="SAM" id="MobiDB-lite"/>
    </source>
</evidence>
<dbReference type="AlphaFoldDB" id="A0A068UNJ0"/>
<dbReference type="STRING" id="49390.A0A068UNJ0"/>
<sequence>MSFLSPPKHRNPKVLNSNSAAEGGKGRALLEFPNPRAKSKTPGGIPDATGKLASAAWLSNGRKPTKLLMNVNLQSSLGPVQVVMPQEDSVGDLIKAVVDIYTREKRRPLLTSSDHRIYELHYSQFCLEGLKPEEKLKNLGSRNFFLCQRPSHAVISISSSCSNQAKGGTPFPLTKLMDFLL</sequence>
<evidence type="ECO:0000313" key="3">
    <source>
        <dbReference type="EMBL" id="CDP09872.1"/>
    </source>
</evidence>
<dbReference type="InParanoid" id="A0A068UNJ0"/>
<dbReference type="Gramene" id="CDP09872">
    <property type="protein sequence ID" value="CDP09872"/>
    <property type="gene ID" value="GSCOC_T00030352001"/>
</dbReference>
<dbReference type="Proteomes" id="UP000295252">
    <property type="component" value="Chromosome X"/>
</dbReference>
<dbReference type="Pfam" id="PF23156">
    <property type="entry name" value="DUF7054"/>
    <property type="match status" value="1"/>
</dbReference>
<dbReference type="OMA" id="APITFRH"/>
<feature type="domain" description="DUF7054" evidence="2">
    <location>
        <begin position="63"/>
        <end position="147"/>
    </location>
</feature>
<dbReference type="PhylomeDB" id="A0A068UNJ0"/>